<feature type="region of interest" description="Disordered" evidence="1">
    <location>
        <begin position="185"/>
        <end position="207"/>
    </location>
</feature>
<name>A0A8S3URP2_MYTED</name>
<evidence type="ECO:0000313" key="2">
    <source>
        <dbReference type="EMBL" id="CAG2246400.1"/>
    </source>
</evidence>
<accession>A0A8S3URP2</accession>
<comment type="caution">
    <text evidence="2">The sequence shown here is derived from an EMBL/GenBank/DDBJ whole genome shotgun (WGS) entry which is preliminary data.</text>
</comment>
<sequence>MLYIKGFVVFEDIHVDQYTLYAQAEGHSSYSAVIIASPDSDTQEMFLERIAVKYTWTVTPTTVPDKYVIALESTFETQVPMPVVTVDPAKVNTIPYELGEEDTMEFTITNHGLIRADDVRFALPLNHPYLNFNMFEKTSHHSGINRSPYKAMFGCDAKIGLSSSSLPQEILGSLQTEEDLIQHFQSSDKPDEISNDKPNELSSDKPNELDEVSQLNAALNLSETQETELDVHVCAVCENPCFSNIQCSTCAQYIHELCSKETYLILLLVICVQMKRSSEMREGMHQTQ</sequence>
<dbReference type="EMBL" id="CAJPWZ010002865">
    <property type="protein sequence ID" value="CAG2246400.1"/>
    <property type="molecule type" value="Genomic_DNA"/>
</dbReference>
<dbReference type="CDD" id="cd20805">
    <property type="entry name" value="C1_DGK_rpt2"/>
    <property type="match status" value="1"/>
</dbReference>
<gene>
    <name evidence="2" type="ORF">MEDL_58379</name>
</gene>
<evidence type="ECO:0000256" key="1">
    <source>
        <dbReference type="SAM" id="MobiDB-lite"/>
    </source>
</evidence>
<keyword evidence="3" id="KW-1185">Reference proteome</keyword>
<organism evidence="2 3">
    <name type="scientific">Mytilus edulis</name>
    <name type="common">Blue mussel</name>
    <dbReference type="NCBI Taxonomy" id="6550"/>
    <lineage>
        <taxon>Eukaryota</taxon>
        <taxon>Metazoa</taxon>
        <taxon>Spiralia</taxon>
        <taxon>Lophotrochozoa</taxon>
        <taxon>Mollusca</taxon>
        <taxon>Bivalvia</taxon>
        <taxon>Autobranchia</taxon>
        <taxon>Pteriomorphia</taxon>
        <taxon>Mytilida</taxon>
        <taxon>Mytiloidea</taxon>
        <taxon>Mytilidae</taxon>
        <taxon>Mytilinae</taxon>
        <taxon>Mytilus</taxon>
    </lineage>
</organism>
<proteinExistence type="predicted"/>
<feature type="compositionally biased region" description="Basic and acidic residues" evidence="1">
    <location>
        <begin position="186"/>
        <end position="207"/>
    </location>
</feature>
<evidence type="ECO:0000313" key="3">
    <source>
        <dbReference type="Proteomes" id="UP000683360"/>
    </source>
</evidence>
<reference evidence="2" key="1">
    <citation type="submission" date="2021-03" db="EMBL/GenBank/DDBJ databases">
        <authorList>
            <person name="Bekaert M."/>
        </authorList>
    </citation>
    <scope>NUCLEOTIDE SEQUENCE</scope>
</reference>
<protein>
    <submittedName>
        <fullName evidence="2">Uncharacterized protein</fullName>
    </submittedName>
</protein>
<dbReference type="OrthoDB" id="6104389at2759"/>
<dbReference type="Proteomes" id="UP000683360">
    <property type="component" value="Unassembled WGS sequence"/>
</dbReference>
<dbReference type="AlphaFoldDB" id="A0A8S3URP2"/>